<dbReference type="CDD" id="cd00130">
    <property type="entry name" value="PAS"/>
    <property type="match status" value="1"/>
</dbReference>
<dbReference type="InterPro" id="IPR005467">
    <property type="entry name" value="His_kinase_dom"/>
</dbReference>
<dbReference type="SMART" id="SM00448">
    <property type="entry name" value="REC"/>
    <property type="match status" value="1"/>
</dbReference>
<dbReference type="RefSeq" id="WP_317064328.1">
    <property type="nucleotide sequence ID" value="NZ_WBKO01000001.1"/>
</dbReference>
<evidence type="ECO:0000259" key="7">
    <source>
        <dbReference type="PROSITE" id="PS50110"/>
    </source>
</evidence>
<name>A0ABU3WZW5_9EURY</name>
<dbReference type="Proteomes" id="UP001281203">
    <property type="component" value="Unassembled WGS sequence"/>
</dbReference>
<feature type="domain" description="Response regulatory" evidence="7">
    <location>
        <begin position="8"/>
        <end position="123"/>
    </location>
</feature>
<protein>
    <recommendedName>
        <fullName evidence="2">histidine kinase</fullName>
        <ecNumber evidence="2">2.7.13.3</ecNumber>
    </recommendedName>
</protein>
<organism evidence="8 9">
    <name type="scientific">Methanoculleus caldifontis</name>
    <dbReference type="NCBI Taxonomy" id="2651577"/>
    <lineage>
        <taxon>Archaea</taxon>
        <taxon>Methanobacteriati</taxon>
        <taxon>Methanobacteriota</taxon>
        <taxon>Stenosarchaea group</taxon>
        <taxon>Methanomicrobia</taxon>
        <taxon>Methanomicrobiales</taxon>
        <taxon>Methanomicrobiaceae</taxon>
        <taxon>Methanoculleus</taxon>
    </lineage>
</organism>
<dbReference type="InterPro" id="IPR036890">
    <property type="entry name" value="HATPase_C_sf"/>
</dbReference>
<evidence type="ECO:0000256" key="5">
    <source>
        <dbReference type="PROSITE-ProRule" id="PRU00169"/>
    </source>
</evidence>
<evidence type="ECO:0000259" key="6">
    <source>
        <dbReference type="PROSITE" id="PS50109"/>
    </source>
</evidence>
<keyword evidence="4" id="KW-0418">Kinase</keyword>
<keyword evidence="5" id="KW-0597">Phosphoprotein</keyword>
<dbReference type="CDD" id="cd00156">
    <property type="entry name" value="REC"/>
    <property type="match status" value="1"/>
</dbReference>
<dbReference type="SMART" id="SM00387">
    <property type="entry name" value="HATPase_c"/>
    <property type="match status" value="1"/>
</dbReference>
<evidence type="ECO:0000313" key="8">
    <source>
        <dbReference type="EMBL" id="MDV2481316.1"/>
    </source>
</evidence>
<dbReference type="Pfam" id="PF13188">
    <property type="entry name" value="PAS_8"/>
    <property type="match status" value="1"/>
</dbReference>
<feature type="modified residue" description="4-aspartylphosphate" evidence="5">
    <location>
        <position position="58"/>
    </location>
</feature>
<dbReference type="InterPro" id="IPR001789">
    <property type="entry name" value="Sig_transdc_resp-reg_receiver"/>
</dbReference>
<feature type="domain" description="Histidine kinase" evidence="6">
    <location>
        <begin position="374"/>
        <end position="472"/>
    </location>
</feature>
<evidence type="ECO:0000256" key="3">
    <source>
        <dbReference type="ARBA" id="ARBA00022679"/>
    </source>
</evidence>
<dbReference type="InterPro" id="IPR000014">
    <property type="entry name" value="PAS"/>
</dbReference>
<proteinExistence type="predicted"/>
<evidence type="ECO:0000256" key="1">
    <source>
        <dbReference type="ARBA" id="ARBA00000085"/>
    </source>
</evidence>
<gene>
    <name evidence="8" type="ORF">F8E02_04700</name>
</gene>
<dbReference type="PANTHER" id="PTHR43047">
    <property type="entry name" value="TWO-COMPONENT HISTIDINE PROTEIN KINASE"/>
    <property type="match status" value="1"/>
</dbReference>
<dbReference type="Gene3D" id="3.30.565.10">
    <property type="entry name" value="Histidine kinase-like ATPase, C-terminal domain"/>
    <property type="match status" value="1"/>
</dbReference>
<evidence type="ECO:0000313" key="9">
    <source>
        <dbReference type="Proteomes" id="UP001281203"/>
    </source>
</evidence>
<dbReference type="NCBIfam" id="TIGR00229">
    <property type="entry name" value="sensory_box"/>
    <property type="match status" value="1"/>
</dbReference>
<dbReference type="CDD" id="cd00075">
    <property type="entry name" value="HATPase"/>
    <property type="match status" value="1"/>
</dbReference>
<evidence type="ECO:0000256" key="2">
    <source>
        <dbReference type="ARBA" id="ARBA00012438"/>
    </source>
</evidence>
<dbReference type="EC" id="2.7.13.3" evidence="2"/>
<dbReference type="SMART" id="SM00091">
    <property type="entry name" value="PAS"/>
    <property type="match status" value="1"/>
</dbReference>
<dbReference type="InterPro" id="IPR004358">
    <property type="entry name" value="Sig_transdc_His_kin-like_C"/>
</dbReference>
<dbReference type="PROSITE" id="PS50109">
    <property type="entry name" value="HIS_KIN"/>
    <property type="match status" value="1"/>
</dbReference>
<dbReference type="Pfam" id="PF02518">
    <property type="entry name" value="HATPase_c"/>
    <property type="match status" value="1"/>
</dbReference>
<accession>A0ABU3WZW5</accession>
<dbReference type="EMBL" id="WBKO01000001">
    <property type="protein sequence ID" value="MDV2481316.1"/>
    <property type="molecule type" value="Genomic_DNA"/>
</dbReference>
<evidence type="ECO:0000256" key="4">
    <source>
        <dbReference type="ARBA" id="ARBA00022777"/>
    </source>
</evidence>
<dbReference type="InterPro" id="IPR035965">
    <property type="entry name" value="PAS-like_dom_sf"/>
</dbReference>
<dbReference type="PRINTS" id="PR00344">
    <property type="entry name" value="BCTRLSENSOR"/>
</dbReference>
<dbReference type="Pfam" id="PF00072">
    <property type="entry name" value="Response_reg"/>
    <property type="match status" value="1"/>
</dbReference>
<dbReference type="PANTHER" id="PTHR43047:SF64">
    <property type="entry name" value="HISTIDINE KINASE CONTAINING CHEY-HOMOLOGOUS RECEIVER DOMAIN AND PAS DOMAIN-RELATED"/>
    <property type="match status" value="1"/>
</dbReference>
<dbReference type="Gene3D" id="3.30.450.20">
    <property type="entry name" value="PAS domain"/>
    <property type="match status" value="1"/>
</dbReference>
<dbReference type="InterPro" id="IPR011006">
    <property type="entry name" value="CheY-like_superfamily"/>
</dbReference>
<dbReference type="InterPro" id="IPR003594">
    <property type="entry name" value="HATPase_dom"/>
</dbReference>
<comment type="caution">
    <text evidence="8">The sequence shown here is derived from an EMBL/GenBank/DDBJ whole genome shotgun (WGS) entry which is preliminary data.</text>
</comment>
<keyword evidence="9" id="KW-1185">Reference proteome</keyword>
<dbReference type="Gene3D" id="3.40.50.2300">
    <property type="match status" value="1"/>
</dbReference>
<dbReference type="SUPFAM" id="SSF52172">
    <property type="entry name" value="CheY-like"/>
    <property type="match status" value="1"/>
</dbReference>
<comment type="catalytic activity">
    <reaction evidence="1">
        <text>ATP + protein L-histidine = ADP + protein N-phospho-L-histidine.</text>
        <dbReference type="EC" id="2.7.13.3"/>
    </reaction>
</comment>
<reference evidence="8 9" key="1">
    <citation type="submission" date="2019-10" db="EMBL/GenBank/DDBJ databases">
        <title>Isolation and characterization of Methanoculleus sp. Wushi-C6 from a hot spring well.</title>
        <authorList>
            <person name="Chen S.-C."/>
            <person name="Lan Z.-H."/>
            <person name="You Y.-T."/>
            <person name="Lai M.-C."/>
        </authorList>
    </citation>
    <scope>NUCLEOTIDE SEQUENCE [LARGE SCALE GENOMIC DNA]</scope>
    <source>
        <strain evidence="8 9">Wushi-C6</strain>
    </source>
</reference>
<dbReference type="SUPFAM" id="SSF55785">
    <property type="entry name" value="PYP-like sensor domain (PAS domain)"/>
    <property type="match status" value="1"/>
</dbReference>
<dbReference type="SUPFAM" id="SSF55874">
    <property type="entry name" value="ATPase domain of HSP90 chaperone/DNA topoisomerase II/histidine kinase"/>
    <property type="match status" value="1"/>
</dbReference>
<dbReference type="PROSITE" id="PS50110">
    <property type="entry name" value="RESPONSE_REGULATORY"/>
    <property type="match status" value="1"/>
</dbReference>
<sequence length="484" mass="53783">MLPTARYSVLYVDDELTLLDVGKAFLEASGALSIETAPSGRDALARLDELAPDAVIADYRMHDMDGIELLKEIRQRFGDLPFILFTGRGREEVVVEALNHGADGYVQKGGDPRSQFAELEHLIVQAVERRRAVLALRDSEERYRALFEGANDPIFIFEGDRFVDCNSKALETFRCTREVLIGRRPWELSAPIQPDGVPARESAVEKMKAAYAGEPQFFEWRIHGPSSRIYDTEMSLSRLDVKGPPRLQAIVRDVTDRRRTENDLIAANRKMHLLSSITRHDILNQLTVLQGYLGLTRDQTADPVLLGYLDRQETAIEFIRRQIAFTQDYQDLGVRAPEYQDLGDCIARAAKGLALDLILLAGVDGVEVYADPMLEKVFYNIFENTLRYAGPAPTVRVGCSRQDGGQVVVVEDDGPGIPAGEKEKIFARGFGRNTGLGLFLVREILATTGIVIHETGEAGRGARFELLVPERNWQVRAGGTAAGP</sequence>
<keyword evidence="3" id="KW-0808">Transferase</keyword>